<dbReference type="Gene3D" id="3.30.565.10">
    <property type="entry name" value="Histidine kinase-like ATPase, C-terminal domain"/>
    <property type="match status" value="1"/>
</dbReference>
<name>A0A4Y3RE98_9ACTN</name>
<keyword evidence="4" id="KW-1185">Reference proteome</keyword>
<evidence type="ECO:0000256" key="1">
    <source>
        <dbReference type="ARBA" id="ARBA00022527"/>
    </source>
</evidence>
<accession>A0A4Y3RE98</accession>
<dbReference type="CDD" id="cd16936">
    <property type="entry name" value="HATPase_RsbW-like"/>
    <property type="match status" value="1"/>
</dbReference>
<keyword evidence="1" id="KW-0418">Kinase</keyword>
<dbReference type="SUPFAM" id="SSF55874">
    <property type="entry name" value="ATPase domain of HSP90 chaperone/DNA topoisomerase II/histidine kinase"/>
    <property type="match status" value="1"/>
</dbReference>
<gene>
    <name evidence="3" type="ORF">SGA01_16270</name>
</gene>
<dbReference type="AlphaFoldDB" id="A0A4Y3RE98"/>
<dbReference type="EMBL" id="BJMN01000010">
    <property type="protein sequence ID" value="GEB56022.1"/>
    <property type="molecule type" value="Genomic_DNA"/>
</dbReference>
<keyword evidence="1" id="KW-0723">Serine/threonine-protein kinase</keyword>
<reference evidence="3 4" key="1">
    <citation type="submission" date="2019-06" db="EMBL/GenBank/DDBJ databases">
        <title>Whole genome shotgun sequence of Streptomyces gardneri NBRC 12865.</title>
        <authorList>
            <person name="Hosoyama A."/>
            <person name="Uohara A."/>
            <person name="Ohji S."/>
            <person name="Ichikawa N."/>
        </authorList>
    </citation>
    <scope>NUCLEOTIDE SEQUENCE [LARGE SCALE GENOMIC DNA]</scope>
    <source>
        <strain evidence="3 4">NBRC 12865</strain>
    </source>
</reference>
<dbReference type="Pfam" id="PF13581">
    <property type="entry name" value="HATPase_c_2"/>
    <property type="match status" value="1"/>
</dbReference>
<keyword evidence="1" id="KW-0808">Transferase</keyword>
<comment type="caution">
    <text evidence="3">The sequence shown here is derived from an EMBL/GenBank/DDBJ whole genome shotgun (WGS) entry which is preliminary data.</text>
</comment>
<dbReference type="OrthoDB" id="3873601at2"/>
<organism evidence="3 4">
    <name type="scientific">Streptomyces gardneri</name>
    <dbReference type="NCBI Taxonomy" id="66892"/>
    <lineage>
        <taxon>Bacteria</taxon>
        <taxon>Bacillati</taxon>
        <taxon>Actinomycetota</taxon>
        <taxon>Actinomycetes</taxon>
        <taxon>Kitasatosporales</taxon>
        <taxon>Streptomycetaceae</taxon>
        <taxon>Streptomyces</taxon>
    </lineage>
</organism>
<sequence length="160" mass="16997">MSISPCLSPVVLAEDRPVIHPQDRPDASYPDRRTAGCLTVATAASVPALRRFARGVAAYWGLPAGIDDALRLVVSELVGNAVRHSGGPDVALLLSADLSTLSVEVKDNGRWRPCPGRPRHEGEIACGGRGLDLVEAYARRCTVHTKSGGTHVIAELSLRD</sequence>
<feature type="domain" description="Histidine kinase/HSP90-like ATPase" evidence="2">
    <location>
        <begin position="41"/>
        <end position="154"/>
    </location>
</feature>
<dbReference type="Proteomes" id="UP000315226">
    <property type="component" value="Unassembled WGS sequence"/>
</dbReference>
<evidence type="ECO:0000313" key="3">
    <source>
        <dbReference type="EMBL" id="GEB56022.1"/>
    </source>
</evidence>
<dbReference type="InterPro" id="IPR003594">
    <property type="entry name" value="HATPase_dom"/>
</dbReference>
<dbReference type="PANTHER" id="PTHR35526:SF3">
    <property type="entry name" value="ANTI-SIGMA-F FACTOR RSBW"/>
    <property type="match status" value="1"/>
</dbReference>
<evidence type="ECO:0000259" key="2">
    <source>
        <dbReference type="Pfam" id="PF13581"/>
    </source>
</evidence>
<dbReference type="PANTHER" id="PTHR35526">
    <property type="entry name" value="ANTI-SIGMA-F FACTOR RSBW-RELATED"/>
    <property type="match status" value="1"/>
</dbReference>
<dbReference type="InterPro" id="IPR036890">
    <property type="entry name" value="HATPase_C_sf"/>
</dbReference>
<evidence type="ECO:0000313" key="4">
    <source>
        <dbReference type="Proteomes" id="UP000315226"/>
    </source>
</evidence>
<proteinExistence type="predicted"/>
<dbReference type="InterPro" id="IPR050267">
    <property type="entry name" value="Anti-sigma-factor_SerPK"/>
</dbReference>
<dbReference type="GO" id="GO:0004674">
    <property type="term" value="F:protein serine/threonine kinase activity"/>
    <property type="evidence" value="ECO:0007669"/>
    <property type="project" value="UniProtKB-KW"/>
</dbReference>
<protein>
    <recommendedName>
        <fullName evidence="2">Histidine kinase/HSP90-like ATPase domain-containing protein</fullName>
    </recommendedName>
</protein>
<dbReference type="RefSeq" id="WP_141294702.1">
    <property type="nucleotide sequence ID" value="NZ_BJMN01000010.1"/>
</dbReference>